<dbReference type="Proteomes" id="UP000182486">
    <property type="component" value="Unassembled WGS sequence"/>
</dbReference>
<keyword evidence="3" id="KW-1185">Reference proteome</keyword>
<evidence type="ECO:0000313" key="2">
    <source>
        <dbReference type="EMBL" id="OJF14832.1"/>
    </source>
</evidence>
<evidence type="ECO:0000259" key="1">
    <source>
        <dbReference type="Pfam" id="PF11350"/>
    </source>
</evidence>
<comment type="caution">
    <text evidence="2">The sequence shown here is derived from an EMBL/GenBank/DDBJ whole genome shotgun (WGS) entry which is preliminary data.</text>
</comment>
<evidence type="ECO:0000313" key="3">
    <source>
        <dbReference type="Proteomes" id="UP000182486"/>
    </source>
</evidence>
<organism evidence="2 3">
    <name type="scientific">Couchioplanes caeruleus subsp. caeruleus</name>
    <dbReference type="NCBI Taxonomy" id="56427"/>
    <lineage>
        <taxon>Bacteria</taxon>
        <taxon>Bacillati</taxon>
        <taxon>Actinomycetota</taxon>
        <taxon>Actinomycetes</taxon>
        <taxon>Micromonosporales</taxon>
        <taxon>Micromonosporaceae</taxon>
        <taxon>Couchioplanes</taxon>
    </lineage>
</organism>
<accession>A0A1K0FQ45</accession>
<dbReference type="Pfam" id="PF11350">
    <property type="entry name" value="DUF3152"/>
    <property type="match status" value="1"/>
</dbReference>
<dbReference type="SUPFAM" id="SSF55486">
    <property type="entry name" value="Metalloproteases ('zincins'), catalytic domain"/>
    <property type="match status" value="1"/>
</dbReference>
<proteinExistence type="predicted"/>
<reference evidence="2 3" key="1">
    <citation type="submission" date="2016-09" db="EMBL/GenBank/DDBJ databases">
        <title>Couchioplanes caeruleus draft genome sequence.</title>
        <authorList>
            <person name="Sheehan J."/>
            <person name="Caffrey P."/>
        </authorList>
    </citation>
    <scope>NUCLEOTIDE SEQUENCE [LARGE SCALE GENOMIC DNA]</scope>
    <source>
        <strain evidence="2 3">DSM 43634</strain>
    </source>
</reference>
<protein>
    <recommendedName>
        <fullName evidence="1">DUF3152 domain-containing protein</fullName>
    </recommendedName>
</protein>
<name>A0A1K0FQ45_9ACTN</name>
<feature type="non-terminal residue" evidence="2">
    <location>
        <position position="1"/>
    </location>
</feature>
<dbReference type="RefSeq" id="WP_071804157.1">
    <property type="nucleotide sequence ID" value="NZ_MEIA01000081.1"/>
</dbReference>
<gene>
    <name evidence="2" type="ORF">BG844_07685</name>
</gene>
<dbReference type="InterPro" id="IPR022603">
    <property type="entry name" value="DUF3152"/>
</dbReference>
<dbReference type="EMBL" id="MEIA01000081">
    <property type="protein sequence ID" value="OJF14832.1"/>
    <property type="molecule type" value="Genomic_DNA"/>
</dbReference>
<feature type="domain" description="DUF3152" evidence="1">
    <location>
        <begin position="60"/>
        <end position="223"/>
    </location>
</feature>
<dbReference type="AlphaFoldDB" id="A0A1K0FQ45"/>
<sequence length="245" mass="26354">RRRRATAAAILALAAVFLVVGQLIRDQDGGEAAAPGVAPVGSPMRVARPVPGKPVEQTVTTDGFLIVAGRGPVLGDAGTLRRFRVAVEESFGAARGDDFAAEVERILGDRRSWVGGRQFRLQRVPASEDAEFTIFLASAERSEKMCAKGGLDTEGYTSCRLPGRVVMNLDRWRDAVPGYGAPVEVYRAYAINHEVGHQLGHGHETCTGKGRPAPVMMQQTYGLQGCVANPWPYLDGRRYAGNPVP</sequence>